<accession>A0A1J1J6X2</accession>
<evidence type="ECO:0000313" key="1">
    <source>
        <dbReference type="EMBL" id="CRL08147.1"/>
    </source>
</evidence>
<dbReference type="Proteomes" id="UP000183832">
    <property type="component" value="Unassembled WGS sequence"/>
</dbReference>
<reference evidence="1 2" key="1">
    <citation type="submission" date="2015-04" db="EMBL/GenBank/DDBJ databases">
        <authorList>
            <person name="Syromyatnikov M.Y."/>
            <person name="Popov V.N."/>
        </authorList>
    </citation>
    <scope>NUCLEOTIDE SEQUENCE [LARGE SCALE GENOMIC DNA]</scope>
</reference>
<gene>
    <name evidence="1" type="ORF">CLUMA_CG021179</name>
</gene>
<proteinExistence type="predicted"/>
<protein>
    <submittedName>
        <fullName evidence="1">CLUMA_CG021179, isoform A</fullName>
    </submittedName>
</protein>
<organism evidence="1 2">
    <name type="scientific">Clunio marinus</name>
    <dbReference type="NCBI Taxonomy" id="568069"/>
    <lineage>
        <taxon>Eukaryota</taxon>
        <taxon>Metazoa</taxon>
        <taxon>Ecdysozoa</taxon>
        <taxon>Arthropoda</taxon>
        <taxon>Hexapoda</taxon>
        <taxon>Insecta</taxon>
        <taxon>Pterygota</taxon>
        <taxon>Neoptera</taxon>
        <taxon>Endopterygota</taxon>
        <taxon>Diptera</taxon>
        <taxon>Nematocera</taxon>
        <taxon>Chironomoidea</taxon>
        <taxon>Chironomidae</taxon>
        <taxon>Clunio</taxon>
    </lineage>
</organism>
<sequence length="70" mass="8523">MDLYLYYKFYHVWRIEDLLHCEENEEAACKEFCKLGVYQMDVDLKHCFGCFLEIMAKQEPKLHEMDLLVL</sequence>
<evidence type="ECO:0000313" key="2">
    <source>
        <dbReference type="Proteomes" id="UP000183832"/>
    </source>
</evidence>
<dbReference type="AlphaFoldDB" id="A0A1J1J6X2"/>
<keyword evidence="2" id="KW-1185">Reference proteome</keyword>
<dbReference type="EMBL" id="CVRI01000074">
    <property type="protein sequence ID" value="CRL08147.1"/>
    <property type="molecule type" value="Genomic_DNA"/>
</dbReference>
<name>A0A1J1J6X2_9DIPT</name>